<dbReference type="PRINTS" id="PR01438">
    <property type="entry name" value="UNVRSLSTRESS"/>
</dbReference>
<feature type="domain" description="UspA" evidence="5">
    <location>
        <begin position="163"/>
        <end position="307"/>
    </location>
</feature>
<keyword evidence="3" id="KW-0963">Cytoplasm</keyword>
<dbReference type="AlphaFoldDB" id="A0A5C5XIP7"/>
<evidence type="ECO:0000256" key="3">
    <source>
        <dbReference type="ARBA" id="ARBA00022490"/>
    </source>
</evidence>
<evidence type="ECO:0000256" key="2">
    <source>
        <dbReference type="ARBA" id="ARBA00008791"/>
    </source>
</evidence>
<dbReference type="InterPro" id="IPR006016">
    <property type="entry name" value="UspA"/>
</dbReference>
<dbReference type="PANTHER" id="PTHR47892:SF1">
    <property type="entry name" value="UNIVERSAL STRESS PROTEIN E"/>
    <property type="match status" value="1"/>
</dbReference>
<name>A0A5C5XIP7_9PLAN</name>
<reference evidence="6 7" key="1">
    <citation type="submission" date="2019-02" db="EMBL/GenBank/DDBJ databases">
        <title>Deep-cultivation of Planctomycetes and their phenomic and genomic characterization uncovers novel biology.</title>
        <authorList>
            <person name="Wiegand S."/>
            <person name="Jogler M."/>
            <person name="Boedeker C."/>
            <person name="Pinto D."/>
            <person name="Vollmers J."/>
            <person name="Rivas-Marin E."/>
            <person name="Kohn T."/>
            <person name="Peeters S.H."/>
            <person name="Heuer A."/>
            <person name="Rast P."/>
            <person name="Oberbeckmann S."/>
            <person name="Bunk B."/>
            <person name="Jeske O."/>
            <person name="Meyerdierks A."/>
            <person name="Storesund J.E."/>
            <person name="Kallscheuer N."/>
            <person name="Luecker S."/>
            <person name="Lage O.M."/>
            <person name="Pohl T."/>
            <person name="Merkel B.J."/>
            <person name="Hornburger P."/>
            <person name="Mueller R.-W."/>
            <person name="Bruemmer F."/>
            <person name="Labrenz M."/>
            <person name="Spormann A.M."/>
            <person name="Op Den Camp H."/>
            <person name="Overmann J."/>
            <person name="Amann R."/>
            <person name="Jetten M.S.M."/>
            <person name="Mascher T."/>
            <person name="Medema M.H."/>
            <person name="Devos D.P."/>
            <person name="Kaster A.-K."/>
            <person name="Ovreas L."/>
            <person name="Rohde M."/>
            <person name="Galperin M.Y."/>
            <person name="Jogler C."/>
        </authorList>
    </citation>
    <scope>NUCLEOTIDE SEQUENCE [LARGE SCALE GENOMIC DNA]</scope>
    <source>
        <strain evidence="6 7">Pan54</strain>
    </source>
</reference>
<dbReference type="CDD" id="cd00293">
    <property type="entry name" value="USP-like"/>
    <property type="match status" value="1"/>
</dbReference>
<comment type="caution">
    <text evidence="6">The sequence shown here is derived from an EMBL/GenBank/DDBJ whole genome shotgun (WGS) entry which is preliminary data.</text>
</comment>
<protein>
    <submittedName>
        <fullName evidence="6">Universal stress protein E</fullName>
    </submittedName>
</protein>
<comment type="subcellular location">
    <subcellularLocation>
        <location evidence="1">Cytoplasm</location>
    </subcellularLocation>
</comment>
<gene>
    <name evidence="6" type="primary">uspE</name>
    <name evidence="6" type="ORF">Pan54_37880</name>
</gene>
<feature type="domain" description="UspA" evidence="5">
    <location>
        <begin position="22"/>
        <end position="155"/>
    </location>
</feature>
<sequence length="317" mass="34432">MISLAKILVGVDLSHADRLISHDLSDQCEQAVKKAIELAKAGDGELTFFAAIDISEQALHLIETDDDSGKKSTVEVEAEEVLGQFVARASEAGVKAGFCIAFGASWEKTIQEVLKNNHTLVVIGRKSKTTISNFFFGRTAVKLLRKCPVPVYVAKPDPVRPVESILVADDFAEIGEDLLDAGVQFAKALDTRLHVVHVVESGDDYKLAGSGIAREDLDKLHNEELEQANTIAADRLSRTDARTIPQGTMVHIEKGTAEKVISKILEDEKVDLLIMGTNGRTGFSAMMMGNTAERLLAESDCSLLAIKPRDFQCSVKV</sequence>
<evidence type="ECO:0000259" key="5">
    <source>
        <dbReference type="Pfam" id="PF00582"/>
    </source>
</evidence>
<comment type="function">
    <text evidence="4">Required for resistance to DNA-damaging agents.</text>
</comment>
<evidence type="ECO:0000256" key="4">
    <source>
        <dbReference type="ARBA" id="ARBA00037131"/>
    </source>
</evidence>
<proteinExistence type="inferred from homology"/>
<evidence type="ECO:0000313" key="7">
    <source>
        <dbReference type="Proteomes" id="UP000316095"/>
    </source>
</evidence>
<evidence type="ECO:0000313" key="6">
    <source>
        <dbReference type="EMBL" id="TWT63037.1"/>
    </source>
</evidence>
<organism evidence="6 7">
    <name type="scientific">Rubinisphaera italica</name>
    <dbReference type="NCBI Taxonomy" id="2527969"/>
    <lineage>
        <taxon>Bacteria</taxon>
        <taxon>Pseudomonadati</taxon>
        <taxon>Planctomycetota</taxon>
        <taxon>Planctomycetia</taxon>
        <taxon>Planctomycetales</taxon>
        <taxon>Planctomycetaceae</taxon>
        <taxon>Rubinisphaera</taxon>
    </lineage>
</organism>
<dbReference type="GO" id="GO:0005737">
    <property type="term" value="C:cytoplasm"/>
    <property type="evidence" value="ECO:0007669"/>
    <property type="project" value="UniProtKB-SubCell"/>
</dbReference>
<dbReference type="RefSeq" id="WP_146504832.1">
    <property type="nucleotide sequence ID" value="NZ_SJPG01000001.1"/>
</dbReference>
<dbReference type="PANTHER" id="PTHR47892">
    <property type="entry name" value="UNIVERSAL STRESS PROTEIN E"/>
    <property type="match status" value="1"/>
</dbReference>
<dbReference type="Proteomes" id="UP000316095">
    <property type="component" value="Unassembled WGS sequence"/>
</dbReference>
<dbReference type="OrthoDB" id="239260at2"/>
<dbReference type="EMBL" id="SJPG01000001">
    <property type="protein sequence ID" value="TWT63037.1"/>
    <property type="molecule type" value="Genomic_DNA"/>
</dbReference>
<accession>A0A5C5XIP7</accession>
<dbReference type="Pfam" id="PF00582">
    <property type="entry name" value="Usp"/>
    <property type="match status" value="2"/>
</dbReference>
<dbReference type="Gene3D" id="3.40.50.12370">
    <property type="match status" value="1"/>
</dbReference>
<dbReference type="InterPro" id="IPR006015">
    <property type="entry name" value="Universal_stress_UspA"/>
</dbReference>
<keyword evidence="7" id="KW-1185">Reference proteome</keyword>
<evidence type="ECO:0000256" key="1">
    <source>
        <dbReference type="ARBA" id="ARBA00004496"/>
    </source>
</evidence>
<dbReference type="SUPFAM" id="SSF52402">
    <property type="entry name" value="Adenine nucleotide alpha hydrolases-like"/>
    <property type="match status" value="2"/>
</dbReference>
<comment type="similarity">
    <text evidence="2">Belongs to the universal stress protein A family.</text>
</comment>